<dbReference type="AlphaFoldDB" id="A0AAV6IMR7"/>
<name>A0AAV6IMR7_9ERIC</name>
<reference evidence="1" key="1">
    <citation type="submission" date="2020-08" db="EMBL/GenBank/DDBJ databases">
        <title>Plant Genome Project.</title>
        <authorList>
            <person name="Zhang R.-G."/>
        </authorList>
    </citation>
    <scope>NUCLEOTIDE SEQUENCE</scope>
    <source>
        <strain evidence="1">WSP0</strain>
        <tissue evidence="1">Leaf</tissue>
    </source>
</reference>
<gene>
    <name evidence="1" type="ORF">RHGRI_029408</name>
</gene>
<organism evidence="1 2">
    <name type="scientific">Rhododendron griersonianum</name>
    <dbReference type="NCBI Taxonomy" id="479676"/>
    <lineage>
        <taxon>Eukaryota</taxon>
        <taxon>Viridiplantae</taxon>
        <taxon>Streptophyta</taxon>
        <taxon>Embryophyta</taxon>
        <taxon>Tracheophyta</taxon>
        <taxon>Spermatophyta</taxon>
        <taxon>Magnoliopsida</taxon>
        <taxon>eudicotyledons</taxon>
        <taxon>Gunneridae</taxon>
        <taxon>Pentapetalae</taxon>
        <taxon>asterids</taxon>
        <taxon>Ericales</taxon>
        <taxon>Ericaceae</taxon>
        <taxon>Ericoideae</taxon>
        <taxon>Rhodoreae</taxon>
        <taxon>Rhododendron</taxon>
    </lineage>
</organism>
<evidence type="ECO:0000313" key="2">
    <source>
        <dbReference type="Proteomes" id="UP000823749"/>
    </source>
</evidence>
<dbReference type="EMBL" id="JACTNZ010000010">
    <property type="protein sequence ID" value="KAG5528737.1"/>
    <property type="molecule type" value="Genomic_DNA"/>
</dbReference>
<dbReference type="Proteomes" id="UP000823749">
    <property type="component" value="Chromosome 10"/>
</dbReference>
<comment type="caution">
    <text evidence="1">The sequence shown here is derived from an EMBL/GenBank/DDBJ whole genome shotgun (WGS) entry which is preliminary data.</text>
</comment>
<evidence type="ECO:0000313" key="1">
    <source>
        <dbReference type="EMBL" id="KAG5528737.1"/>
    </source>
</evidence>
<proteinExistence type="predicted"/>
<sequence length="74" mass="7820">MSGSNLRSSSLVNAEVCEPTLDPIGSSVFSCAEIRTHEQGALGLLREDEMKPRCSGVVFATPVECPEVGLAALR</sequence>
<keyword evidence="2" id="KW-1185">Reference proteome</keyword>
<accession>A0AAV6IMR7</accession>
<protein>
    <submittedName>
        <fullName evidence="1">Uncharacterized protein</fullName>
    </submittedName>
</protein>